<feature type="transmembrane region" description="Helical" evidence="1">
    <location>
        <begin position="78"/>
        <end position="97"/>
    </location>
</feature>
<keyword evidence="1" id="KW-1133">Transmembrane helix</keyword>
<dbReference type="Proteomes" id="UP001597189">
    <property type="component" value="Unassembled WGS sequence"/>
</dbReference>
<name>A0ABW4D0G8_9LACO</name>
<protein>
    <recommendedName>
        <fullName evidence="4">ABC transporter permease</fullName>
    </recommendedName>
</protein>
<evidence type="ECO:0000256" key="1">
    <source>
        <dbReference type="SAM" id="Phobius"/>
    </source>
</evidence>
<sequence>MLTGLLTVFIVYAVFIVVFVILTLYLIHVYNRLRTGKYDVSVQDLARHTIAQDQFFQEHPAEKRVNDAYRPRIQVSSYIFLAAVILPMLWIVMFPGLGSPTAVLSLIAIFAIAVGVSQWLMFSTKRQLRQIYRQNNLLMATHVRVDRLGTVFQIYTVVFAYATLLVDAIYTVFWF</sequence>
<dbReference type="RefSeq" id="WP_203643921.1">
    <property type="nucleotide sequence ID" value="NZ_BOLN01000003.1"/>
</dbReference>
<feature type="transmembrane region" description="Helical" evidence="1">
    <location>
        <begin position="103"/>
        <end position="122"/>
    </location>
</feature>
<evidence type="ECO:0008006" key="4">
    <source>
        <dbReference type="Google" id="ProtNLM"/>
    </source>
</evidence>
<feature type="transmembrane region" description="Helical" evidence="1">
    <location>
        <begin position="154"/>
        <end position="173"/>
    </location>
</feature>
<dbReference type="EMBL" id="JBHTOD010000003">
    <property type="protein sequence ID" value="MFD1455062.1"/>
    <property type="molecule type" value="Genomic_DNA"/>
</dbReference>
<gene>
    <name evidence="2" type="ORF">ACFQ44_05080</name>
</gene>
<reference evidence="3" key="1">
    <citation type="journal article" date="2019" name="Int. J. Syst. Evol. Microbiol.">
        <title>The Global Catalogue of Microorganisms (GCM) 10K type strain sequencing project: providing services to taxonomists for standard genome sequencing and annotation.</title>
        <authorList>
            <consortium name="The Broad Institute Genomics Platform"/>
            <consortium name="The Broad Institute Genome Sequencing Center for Infectious Disease"/>
            <person name="Wu L."/>
            <person name="Ma J."/>
        </authorList>
    </citation>
    <scope>NUCLEOTIDE SEQUENCE [LARGE SCALE GENOMIC DNA]</scope>
    <source>
        <strain evidence="3">CCM 8979</strain>
    </source>
</reference>
<accession>A0ABW4D0G8</accession>
<evidence type="ECO:0000313" key="2">
    <source>
        <dbReference type="EMBL" id="MFD1455062.1"/>
    </source>
</evidence>
<comment type="caution">
    <text evidence="2">The sequence shown here is derived from an EMBL/GenBank/DDBJ whole genome shotgun (WGS) entry which is preliminary data.</text>
</comment>
<feature type="transmembrane region" description="Helical" evidence="1">
    <location>
        <begin position="6"/>
        <end position="27"/>
    </location>
</feature>
<keyword evidence="3" id="KW-1185">Reference proteome</keyword>
<keyword evidence="1" id="KW-0812">Transmembrane</keyword>
<evidence type="ECO:0000313" key="3">
    <source>
        <dbReference type="Proteomes" id="UP001597189"/>
    </source>
</evidence>
<organism evidence="2 3">
    <name type="scientific">Levilactobacillus lanxiensis</name>
    <dbReference type="NCBI Taxonomy" id="2799568"/>
    <lineage>
        <taxon>Bacteria</taxon>
        <taxon>Bacillati</taxon>
        <taxon>Bacillota</taxon>
        <taxon>Bacilli</taxon>
        <taxon>Lactobacillales</taxon>
        <taxon>Lactobacillaceae</taxon>
        <taxon>Levilactobacillus</taxon>
    </lineage>
</organism>
<proteinExistence type="predicted"/>
<keyword evidence="1" id="KW-0472">Membrane</keyword>